<dbReference type="SMART" id="SM00612">
    <property type="entry name" value="Kelch"/>
    <property type="match status" value="2"/>
</dbReference>
<dbReference type="InterPro" id="IPR006652">
    <property type="entry name" value="Kelch_1"/>
</dbReference>
<reference evidence="3 4" key="1">
    <citation type="submission" date="2020-10" db="EMBL/GenBank/DDBJ databases">
        <title>Complete genome sequence of Cupriavidus basilensis CCUG 49340T.</title>
        <authorList>
            <person name="Salva-Serra F."/>
            <person name="Donoso R.A."/>
            <person name="Cho K.H."/>
            <person name="Yoo J.A."/>
            <person name="Lee K."/>
            <person name="Yoon S.-H."/>
            <person name="Perez-Pantoja D."/>
            <person name="Moore E.R.B."/>
        </authorList>
    </citation>
    <scope>NUCLEOTIDE SEQUENCE [LARGE SCALE GENOMIC DNA]</scope>
    <source>
        <strain evidence="4">CCUG 49340</strain>
        <plasmid evidence="3 4">pRK1-2</plasmid>
    </source>
</reference>
<evidence type="ECO:0000313" key="3">
    <source>
        <dbReference type="EMBL" id="QOT82059.1"/>
    </source>
</evidence>
<name>A0A643FKR8_9BURK</name>
<dbReference type="Pfam" id="PF01344">
    <property type="entry name" value="Kelch_1"/>
    <property type="match status" value="1"/>
</dbReference>
<keyword evidence="3" id="KW-0614">Plasmid</keyword>
<proteinExistence type="predicted"/>
<dbReference type="PANTHER" id="PTHR46344">
    <property type="entry name" value="OS02G0202900 PROTEIN"/>
    <property type="match status" value="1"/>
</dbReference>
<dbReference type="SUPFAM" id="SSF117281">
    <property type="entry name" value="Kelch motif"/>
    <property type="match status" value="1"/>
</dbReference>
<dbReference type="GeneID" id="98406743"/>
<dbReference type="EMBL" id="CP062806">
    <property type="protein sequence ID" value="QOT82059.1"/>
    <property type="molecule type" value="Genomic_DNA"/>
</dbReference>
<keyword evidence="2" id="KW-0677">Repeat</keyword>
<dbReference type="InterPro" id="IPR037293">
    <property type="entry name" value="Gal_Oxidase_central_sf"/>
</dbReference>
<sequence length="120" mass="12574">MRQRICLRGGVLSTGAVTASAAVYDPGTNSWAPTGSVAVPRIDASATRLPDGRVLVAGGTQGGSTETATAEIYDPATGIWSPVASMSEVRLWHRAVLRPSGKVLILGRIRIERLKLPGHS</sequence>
<accession>A0A643FKR8</accession>
<evidence type="ECO:0000313" key="4">
    <source>
        <dbReference type="Proteomes" id="UP000397656"/>
    </source>
</evidence>
<dbReference type="Gene3D" id="2.130.10.80">
    <property type="entry name" value="Galactose oxidase/kelch, beta-propeller"/>
    <property type="match status" value="1"/>
</dbReference>
<gene>
    <name evidence="3" type="ORF">F7R26_037875</name>
</gene>
<evidence type="ECO:0000256" key="2">
    <source>
        <dbReference type="ARBA" id="ARBA00022737"/>
    </source>
</evidence>
<dbReference type="PANTHER" id="PTHR46344:SF27">
    <property type="entry name" value="KELCH REPEAT SUPERFAMILY PROTEIN"/>
    <property type="match status" value="1"/>
</dbReference>
<dbReference type="Proteomes" id="UP000397656">
    <property type="component" value="Plasmid pRK1-2"/>
</dbReference>
<evidence type="ECO:0000256" key="1">
    <source>
        <dbReference type="ARBA" id="ARBA00022441"/>
    </source>
</evidence>
<dbReference type="AlphaFoldDB" id="A0A643FKR8"/>
<dbReference type="InterPro" id="IPR015915">
    <property type="entry name" value="Kelch-typ_b-propeller"/>
</dbReference>
<dbReference type="RefSeq" id="WP_150991942.1">
    <property type="nucleotide sequence ID" value="NZ_CP062806.1"/>
</dbReference>
<protein>
    <submittedName>
        <fullName evidence="3">Uncharacterized protein</fullName>
    </submittedName>
</protein>
<geneLocation type="plasmid" evidence="3 4">
    <name>pRK1-2</name>
</geneLocation>
<organism evidence="3 4">
    <name type="scientific">Cupriavidus basilensis</name>
    <dbReference type="NCBI Taxonomy" id="68895"/>
    <lineage>
        <taxon>Bacteria</taxon>
        <taxon>Pseudomonadati</taxon>
        <taxon>Pseudomonadota</taxon>
        <taxon>Betaproteobacteria</taxon>
        <taxon>Burkholderiales</taxon>
        <taxon>Burkholderiaceae</taxon>
        <taxon>Cupriavidus</taxon>
    </lineage>
</organism>
<keyword evidence="1" id="KW-0880">Kelch repeat</keyword>